<gene>
    <name evidence="1" type="ORF">ACFOEV_20475</name>
</gene>
<accession>A0ABV7LUL2</accession>
<organism evidence="1 2">
    <name type="scientific">Litchfieldella rifensis</name>
    <dbReference type="NCBI Taxonomy" id="762643"/>
    <lineage>
        <taxon>Bacteria</taxon>
        <taxon>Pseudomonadati</taxon>
        <taxon>Pseudomonadota</taxon>
        <taxon>Gammaproteobacteria</taxon>
        <taxon>Oceanospirillales</taxon>
        <taxon>Halomonadaceae</taxon>
        <taxon>Litchfieldella</taxon>
    </lineage>
</organism>
<name>A0ABV7LUL2_9GAMM</name>
<proteinExistence type="predicted"/>
<reference evidence="2" key="1">
    <citation type="journal article" date="2019" name="Int. J. Syst. Evol. Microbiol.">
        <title>The Global Catalogue of Microorganisms (GCM) 10K type strain sequencing project: providing services to taxonomists for standard genome sequencing and annotation.</title>
        <authorList>
            <consortium name="The Broad Institute Genomics Platform"/>
            <consortium name="The Broad Institute Genome Sequencing Center for Infectious Disease"/>
            <person name="Wu L."/>
            <person name="Ma J."/>
        </authorList>
    </citation>
    <scope>NUCLEOTIDE SEQUENCE [LARGE SCALE GENOMIC DNA]</scope>
    <source>
        <strain evidence="2">CECT 7698</strain>
    </source>
</reference>
<dbReference type="Proteomes" id="UP001595579">
    <property type="component" value="Unassembled WGS sequence"/>
</dbReference>
<protein>
    <submittedName>
        <fullName evidence="1">Uncharacterized protein</fullName>
    </submittedName>
</protein>
<keyword evidence="2" id="KW-1185">Reference proteome</keyword>
<comment type="caution">
    <text evidence="1">The sequence shown here is derived from an EMBL/GenBank/DDBJ whole genome shotgun (WGS) entry which is preliminary data.</text>
</comment>
<evidence type="ECO:0000313" key="2">
    <source>
        <dbReference type="Proteomes" id="UP001595579"/>
    </source>
</evidence>
<sequence>MATDVSEARITLRSHIVATISRDDVGIDRFACSDAVTLRPFKDDAKDYANGQSTFRSGTGVVINLTPDQEYQLEQCYARGQGSYSSFKNNCGDPHKRCLEEVLGESISNSFFPVSIGNDLLESPFYGGSTFYPGPQREFGADAPWAR</sequence>
<dbReference type="EMBL" id="JBHRUG010000048">
    <property type="protein sequence ID" value="MFC3285980.1"/>
    <property type="molecule type" value="Genomic_DNA"/>
</dbReference>
<dbReference type="RefSeq" id="WP_386776747.1">
    <property type="nucleotide sequence ID" value="NZ_JBHRUG010000048.1"/>
</dbReference>
<evidence type="ECO:0000313" key="1">
    <source>
        <dbReference type="EMBL" id="MFC3285980.1"/>
    </source>
</evidence>